<sequence length="185" mass="21275">MKNNKYVRTLTEKWWFIIATLVSSQILYLIMMFYTFPYLSKESNHLLPLDMRASGYSVNDVELFLSTISDKGRDFYINVQLPLDMVYPLLFSLFCILILSKLTRGKNAVLSLAASLIVVIDYAENLCIYLLLKKDSVSSDLVSWSSVLTITKNIVYNAFLIIILFLMLKNIVSFVRNKITLKSQS</sequence>
<protein>
    <submittedName>
        <fullName evidence="2">Uncharacterized protein</fullName>
    </submittedName>
</protein>
<dbReference type="Proteomes" id="UP000215596">
    <property type="component" value="Unassembled WGS sequence"/>
</dbReference>
<dbReference type="EMBL" id="NPBY01000055">
    <property type="protein sequence ID" value="PAD74484.1"/>
    <property type="molecule type" value="Genomic_DNA"/>
</dbReference>
<name>A0A268EMZ0_9BACL</name>
<evidence type="ECO:0000313" key="3">
    <source>
        <dbReference type="Proteomes" id="UP000215596"/>
    </source>
</evidence>
<evidence type="ECO:0000256" key="1">
    <source>
        <dbReference type="SAM" id="Phobius"/>
    </source>
</evidence>
<keyword evidence="1" id="KW-0812">Transmembrane</keyword>
<reference evidence="2 3" key="1">
    <citation type="submission" date="2017-07" db="EMBL/GenBank/DDBJ databases">
        <title>Isolation and whole genome analysis of endospore-forming bacteria from heroin.</title>
        <authorList>
            <person name="Kalinowski J."/>
            <person name="Ahrens B."/>
            <person name="Al-Dilaimi A."/>
            <person name="Winkler A."/>
            <person name="Wibberg D."/>
            <person name="Schleenbecker U."/>
            <person name="Ruckert C."/>
            <person name="Wolfel R."/>
            <person name="Grass G."/>
        </authorList>
    </citation>
    <scope>NUCLEOTIDE SEQUENCE [LARGE SCALE GENOMIC DNA]</scope>
    <source>
        <strain evidence="2 3">7537-G1</strain>
    </source>
</reference>
<feature type="transmembrane region" description="Helical" evidence="1">
    <location>
        <begin position="154"/>
        <end position="175"/>
    </location>
</feature>
<comment type="caution">
    <text evidence="2">The sequence shown here is derived from an EMBL/GenBank/DDBJ whole genome shotgun (WGS) entry which is preliminary data.</text>
</comment>
<evidence type="ECO:0000313" key="2">
    <source>
        <dbReference type="EMBL" id="PAD74484.1"/>
    </source>
</evidence>
<gene>
    <name evidence="2" type="ORF">CHH67_17470</name>
</gene>
<organism evidence="2 3">
    <name type="scientific">Paenibacillus campinasensis</name>
    <dbReference type="NCBI Taxonomy" id="66347"/>
    <lineage>
        <taxon>Bacteria</taxon>
        <taxon>Bacillati</taxon>
        <taxon>Bacillota</taxon>
        <taxon>Bacilli</taxon>
        <taxon>Bacillales</taxon>
        <taxon>Paenibacillaceae</taxon>
        <taxon>Paenibacillus</taxon>
    </lineage>
</organism>
<feature type="transmembrane region" description="Helical" evidence="1">
    <location>
        <begin position="85"/>
        <end position="102"/>
    </location>
</feature>
<feature type="transmembrane region" description="Helical" evidence="1">
    <location>
        <begin position="14"/>
        <end position="36"/>
    </location>
</feature>
<feature type="transmembrane region" description="Helical" evidence="1">
    <location>
        <begin position="109"/>
        <end position="132"/>
    </location>
</feature>
<dbReference type="AlphaFoldDB" id="A0A268EMZ0"/>
<proteinExistence type="predicted"/>
<accession>A0A268EMZ0</accession>
<keyword evidence="1" id="KW-0472">Membrane</keyword>
<keyword evidence="1" id="KW-1133">Transmembrane helix</keyword>